<dbReference type="EMBL" id="KZ613487">
    <property type="protein sequence ID" value="PMD19967.1"/>
    <property type="molecule type" value="Genomic_DNA"/>
</dbReference>
<sequence>MLQQSGLDLVIVITPVSCGQQASKDDQKDSEDKRTDMAFFMPSIHWETDLTRLQQHYIMSDVDKQVKSNTVYTDEELSRLPCSIDEKLLRKYLRHGPPMHVRRTLDQSYQGGR</sequence>
<name>A0A2J6Q115_9HELO</name>
<evidence type="ECO:0000313" key="1">
    <source>
        <dbReference type="EMBL" id="PMD19967.1"/>
    </source>
</evidence>
<evidence type="ECO:0000313" key="2">
    <source>
        <dbReference type="Proteomes" id="UP000235672"/>
    </source>
</evidence>
<protein>
    <submittedName>
        <fullName evidence="1">Uncharacterized protein</fullName>
    </submittedName>
</protein>
<proteinExistence type="predicted"/>
<gene>
    <name evidence="1" type="ORF">NA56DRAFT_705208</name>
</gene>
<keyword evidence="2" id="KW-1185">Reference proteome</keyword>
<dbReference type="AlphaFoldDB" id="A0A2J6Q115"/>
<organism evidence="1 2">
    <name type="scientific">Hyaloscypha hepaticicola</name>
    <dbReference type="NCBI Taxonomy" id="2082293"/>
    <lineage>
        <taxon>Eukaryota</taxon>
        <taxon>Fungi</taxon>
        <taxon>Dikarya</taxon>
        <taxon>Ascomycota</taxon>
        <taxon>Pezizomycotina</taxon>
        <taxon>Leotiomycetes</taxon>
        <taxon>Helotiales</taxon>
        <taxon>Hyaloscyphaceae</taxon>
        <taxon>Hyaloscypha</taxon>
    </lineage>
</organism>
<reference evidence="1 2" key="1">
    <citation type="submission" date="2016-05" db="EMBL/GenBank/DDBJ databases">
        <title>A degradative enzymes factory behind the ericoid mycorrhizal symbiosis.</title>
        <authorList>
            <consortium name="DOE Joint Genome Institute"/>
            <person name="Martino E."/>
            <person name="Morin E."/>
            <person name="Grelet G."/>
            <person name="Kuo A."/>
            <person name="Kohler A."/>
            <person name="Daghino S."/>
            <person name="Barry K."/>
            <person name="Choi C."/>
            <person name="Cichocki N."/>
            <person name="Clum A."/>
            <person name="Copeland A."/>
            <person name="Hainaut M."/>
            <person name="Haridas S."/>
            <person name="Labutti K."/>
            <person name="Lindquist E."/>
            <person name="Lipzen A."/>
            <person name="Khouja H.-R."/>
            <person name="Murat C."/>
            <person name="Ohm R."/>
            <person name="Olson A."/>
            <person name="Spatafora J."/>
            <person name="Veneault-Fourrey C."/>
            <person name="Henrissat B."/>
            <person name="Grigoriev I."/>
            <person name="Martin F."/>
            <person name="Perotto S."/>
        </authorList>
    </citation>
    <scope>NUCLEOTIDE SEQUENCE [LARGE SCALE GENOMIC DNA]</scope>
    <source>
        <strain evidence="1 2">UAMH 7357</strain>
    </source>
</reference>
<accession>A0A2J6Q115</accession>
<dbReference type="OrthoDB" id="3557741at2759"/>
<dbReference type="Proteomes" id="UP000235672">
    <property type="component" value="Unassembled WGS sequence"/>
</dbReference>